<organism evidence="1">
    <name type="scientific">Thermogladius calderae</name>
    <dbReference type="NCBI Taxonomy" id="1200300"/>
    <lineage>
        <taxon>Archaea</taxon>
        <taxon>Thermoproteota</taxon>
        <taxon>Thermoprotei</taxon>
        <taxon>Desulfurococcales</taxon>
        <taxon>Desulfurococcaceae</taxon>
        <taxon>Thermogladius</taxon>
    </lineage>
</organism>
<dbReference type="AlphaFoldDB" id="A0A7J3XYW3"/>
<sequence>MWKVISETATSKVLEYKSPGRKYILTISYAFYGQELRIISIVLEGNKKKYAFPSIKDLEEFLSKRKISPPPM</sequence>
<dbReference type="EMBL" id="DRYK01000052">
    <property type="protein sequence ID" value="HHP67887.1"/>
    <property type="molecule type" value="Genomic_DNA"/>
</dbReference>
<comment type="caution">
    <text evidence="1">The sequence shown here is derived from an EMBL/GenBank/DDBJ whole genome shotgun (WGS) entry which is preliminary data.</text>
</comment>
<protein>
    <submittedName>
        <fullName evidence="1">Uncharacterized protein</fullName>
    </submittedName>
</protein>
<gene>
    <name evidence="1" type="ORF">ENM60_03745</name>
</gene>
<proteinExistence type="predicted"/>
<evidence type="ECO:0000313" key="1">
    <source>
        <dbReference type="EMBL" id="HHP67887.1"/>
    </source>
</evidence>
<name>A0A7J3XYW3_9CREN</name>
<reference evidence="1" key="1">
    <citation type="journal article" date="2020" name="mSystems">
        <title>Genome- and Community-Level Interaction Insights into Carbon Utilization and Element Cycling Functions of Hydrothermarchaeota in Hydrothermal Sediment.</title>
        <authorList>
            <person name="Zhou Z."/>
            <person name="Liu Y."/>
            <person name="Xu W."/>
            <person name="Pan J."/>
            <person name="Luo Z.H."/>
            <person name="Li M."/>
        </authorList>
    </citation>
    <scope>NUCLEOTIDE SEQUENCE [LARGE SCALE GENOMIC DNA]</scope>
    <source>
        <strain evidence="1">SpSt-110</strain>
    </source>
</reference>
<accession>A0A7J3XYW3</accession>